<dbReference type="Pfam" id="PF01204">
    <property type="entry name" value="Trehalase"/>
    <property type="match status" value="1"/>
</dbReference>
<dbReference type="Gene3D" id="1.50.10.10">
    <property type="match status" value="1"/>
</dbReference>
<dbReference type="InterPro" id="IPR008928">
    <property type="entry name" value="6-hairpin_glycosidase_sf"/>
</dbReference>
<dbReference type="NCBIfam" id="NF009773">
    <property type="entry name" value="PRK13270.1"/>
    <property type="match status" value="1"/>
</dbReference>
<dbReference type="RefSeq" id="WP_075607365.1">
    <property type="nucleotide sequence ID" value="NZ_CP052766.1"/>
</dbReference>
<dbReference type="InterPro" id="IPR012341">
    <property type="entry name" value="6hp_glycosidase-like_sf"/>
</dbReference>
<dbReference type="Proteomes" id="UP000219285">
    <property type="component" value="Chromosome"/>
</dbReference>
<dbReference type="GO" id="GO:0004555">
    <property type="term" value="F:alpha,alpha-trehalase activity"/>
    <property type="evidence" value="ECO:0007669"/>
    <property type="project" value="InterPro"/>
</dbReference>
<dbReference type="AlphaFoldDB" id="A0A6M4ME07"/>
<organism evidence="3 4">
    <name type="scientific">Alteromonas pelagimontana</name>
    <dbReference type="NCBI Taxonomy" id="1858656"/>
    <lineage>
        <taxon>Bacteria</taxon>
        <taxon>Pseudomonadati</taxon>
        <taxon>Pseudomonadota</taxon>
        <taxon>Gammaproteobacteria</taxon>
        <taxon>Alteromonadales</taxon>
        <taxon>Alteromonadaceae</taxon>
        <taxon>Alteromonas/Salinimonas group</taxon>
        <taxon>Alteromonas</taxon>
    </lineage>
</organism>
<evidence type="ECO:0000313" key="4">
    <source>
        <dbReference type="Proteomes" id="UP000219285"/>
    </source>
</evidence>
<reference evidence="4" key="1">
    <citation type="submission" date="2014-12" db="EMBL/GenBank/DDBJ databases">
        <title>Complete genome sequence of a multi-drug resistant Klebsiella pneumoniae.</title>
        <authorList>
            <person name="Hua X."/>
            <person name="Chen Q."/>
            <person name="Li X."/>
            <person name="Feng Y."/>
            <person name="Ruan Z."/>
            <person name="Yu Y."/>
        </authorList>
    </citation>
    <scope>NUCLEOTIDE SEQUENCE [LARGE SCALE GENOMIC DNA]</scope>
    <source>
        <strain evidence="4">5.12</strain>
    </source>
</reference>
<keyword evidence="1" id="KW-0378">Hydrolase</keyword>
<evidence type="ECO:0000256" key="2">
    <source>
        <dbReference type="ARBA" id="ARBA00023295"/>
    </source>
</evidence>
<dbReference type="GO" id="GO:0005993">
    <property type="term" value="P:trehalose catabolic process"/>
    <property type="evidence" value="ECO:0007669"/>
    <property type="project" value="TreeGrafter"/>
</dbReference>
<name>A0A6M4ME07_9ALTE</name>
<dbReference type="InterPro" id="IPR018232">
    <property type="entry name" value="Glyco_hydro_37_CS"/>
</dbReference>
<sequence length="509" mass="57811">MSEPQSAWQASLPFYTSKLFRDVQLSGIFKDSKTFADASPKLSWQSAINAYLSESAQANFSLAEFILRFFTIPEPISLTSDVRCESVSEYIEVMWSTLTRQPDEDNNSSLIPLAEPYIVPGGRFREIYYWDTYFTALGLKESGHEKLITSMLNNFLTVQQSVGCIPNGNRAYYHTRSQPPVMGLLAQLVLEDNATADLKARCLHGLHQEYQFWMDGAEALTDVQPAFRRVVKMPDGSVLNRYYDDVATPRPESYREDIEAAAIHQQESQALFFRDLRAACESGWDFSSRWFEDPADLNTIQTTQIVPVDVNSLLVMLERQLARLYQESGDDSQAARFSQKAEQRIHALHRYMWCEKDGLFKDYNWQKAHQTSVKSLATVLPLFAEIAGEEQAQTIAGHLESSFLKAGGLVTTLNTTGQQWDSPNGWAPLQWFAVAGLRNYGYHMLAREVMERWLNCVEHYFAAHHVMLEKYNVCNIETAAGGGEYDVQLGFGWTNGVTRMFYSLLTGSR</sequence>
<dbReference type="EMBL" id="CP052766">
    <property type="protein sequence ID" value="QJR81342.1"/>
    <property type="molecule type" value="Genomic_DNA"/>
</dbReference>
<evidence type="ECO:0000313" key="3">
    <source>
        <dbReference type="EMBL" id="QJR81342.1"/>
    </source>
</evidence>
<keyword evidence="4" id="KW-1185">Reference proteome</keyword>
<evidence type="ECO:0000256" key="1">
    <source>
        <dbReference type="ARBA" id="ARBA00022801"/>
    </source>
</evidence>
<dbReference type="PANTHER" id="PTHR23403">
    <property type="entry name" value="TREHALASE"/>
    <property type="match status" value="1"/>
</dbReference>
<dbReference type="SUPFAM" id="SSF48208">
    <property type="entry name" value="Six-hairpin glycosidases"/>
    <property type="match status" value="1"/>
</dbReference>
<dbReference type="KEGG" id="apel:CA267_011425"/>
<keyword evidence="2" id="KW-0326">Glycosidase</keyword>
<proteinExistence type="predicted"/>
<reference evidence="3 4" key="2">
    <citation type="submission" date="2020-04" db="EMBL/GenBank/DDBJ databases">
        <title>Complete genome sequence of Alteromonas pelagimontana 5.12T.</title>
        <authorList>
            <person name="Sinha R.K."/>
            <person name="Krishnan K.P."/>
            <person name="Kurian J.P."/>
        </authorList>
    </citation>
    <scope>NUCLEOTIDE SEQUENCE [LARGE SCALE GENOMIC DNA]</scope>
    <source>
        <strain evidence="3 4">5.12</strain>
    </source>
</reference>
<dbReference type="PANTHER" id="PTHR23403:SF1">
    <property type="entry name" value="TREHALASE"/>
    <property type="match status" value="1"/>
</dbReference>
<dbReference type="PROSITE" id="PS00928">
    <property type="entry name" value="TREHALASE_2"/>
    <property type="match status" value="1"/>
</dbReference>
<dbReference type="InterPro" id="IPR001661">
    <property type="entry name" value="Glyco_hydro_37"/>
</dbReference>
<dbReference type="PROSITE" id="PS00927">
    <property type="entry name" value="TREHALASE_1"/>
    <property type="match status" value="1"/>
</dbReference>
<gene>
    <name evidence="3" type="primary">treF</name>
    <name evidence="3" type="ORF">CA267_011425</name>
</gene>
<protein>
    <submittedName>
        <fullName evidence="3">Alpha,alpha-trehalase TreF</fullName>
    </submittedName>
</protein>
<accession>A0A6M4ME07</accession>
<dbReference type="OrthoDB" id="106887at2"/>
<dbReference type="PRINTS" id="PR00744">
    <property type="entry name" value="GLHYDRLASE37"/>
</dbReference>